<dbReference type="EMBL" id="JAPTMU010000006">
    <property type="protein sequence ID" value="KAJ4942073.1"/>
    <property type="molecule type" value="Genomic_DNA"/>
</dbReference>
<feature type="region of interest" description="Disordered" evidence="1">
    <location>
        <begin position="35"/>
        <end position="83"/>
    </location>
</feature>
<comment type="caution">
    <text evidence="2">The sequence shown here is derived from an EMBL/GenBank/DDBJ whole genome shotgun (WGS) entry which is preliminary data.</text>
</comment>
<name>A0AAD6BCA6_9TELE</name>
<gene>
    <name evidence="2" type="ORF">JOQ06_011943</name>
</gene>
<evidence type="ECO:0000256" key="1">
    <source>
        <dbReference type="SAM" id="MobiDB-lite"/>
    </source>
</evidence>
<feature type="non-terminal residue" evidence="2">
    <location>
        <position position="83"/>
    </location>
</feature>
<dbReference type="Proteomes" id="UP001219934">
    <property type="component" value="Unassembled WGS sequence"/>
</dbReference>
<accession>A0AAD6BCA6</accession>
<evidence type="ECO:0000313" key="2">
    <source>
        <dbReference type="EMBL" id="KAJ4942073.1"/>
    </source>
</evidence>
<dbReference type="AlphaFoldDB" id="A0AAD6BCA6"/>
<reference evidence="2" key="1">
    <citation type="submission" date="2022-11" db="EMBL/GenBank/DDBJ databases">
        <title>Chromosome-level genome of Pogonophryne albipinna.</title>
        <authorList>
            <person name="Jo E."/>
        </authorList>
    </citation>
    <scope>NUCLEOTIDE SEQUENCE</scope>
    <source>
        <strain evidence="2">SGF0006</strain>
        <tissue evidence="2">Muscle</tissue>
    </source>
</reference>
<feature type="compositionally biased region" description="Basic and acidic residues" evidence="1">
    <location>
        <begin position="68"/>
        <end position="83"/>
    </location>
</feature>
<keyword evidence="3" id="KW-1185">Reference proteome</keyword>
<sequence>MRAGNSASLPREPLQQIVPADPSISLQAHRAVATSPRSPYAATFLGGGLNVGTSAPSSKPALTPHPSLPRDKPRYDHSFHLPK</sequence>
<protein>
    <submittedName>
        <fullName evidence="2">Uncharacterized protein</fullName>
    </submittedName>
</protein>
<organism evidence="2 3">
    <name type="scientific">Pogonophryne albipinna</name>
    <dbReference type="NCBI Taxonomy" id="1090488"/>
    <lineage>
        <taxon>Eukaryota</taxon>
        <taxon>Metazoa</taxon>
        <taxon>Chordata</taxon>
        <taxon>Craniata</taxon>
        <taxon>Vertebrata</taxon>
        <taxon>Euteleostomi</taxon>
        <taxon>Actinopterygii</taxon>
        <taxon>Neopterygii</taxon>
        <taxon>Teleostei</taxon>
        <taxon>Neoteleostei</taxon>
        <taxon>Acanthomorphata</taxon>
        <taxon>Eupercaria</taxon>
        <taxon>Perciformes</taxon>
        <taxon>Notothenioidei</taxon>
        <taxon>Pogonophryne</taxon>
    </lineage>
</organism>
<proteinExistence type="predicted"/>
<evidence type="ECO:0000313" key="3">
    <source>
        <dbReference type="Proteomes" id="UP001219934"/>
    </source>
</evidence>